<keyword evidence="1" id="KW-0732">Signal</keyword>
<reference evidence="2 3" key="1">
    <citation type="journal article" date="2018" name="Nat. Genet.">
        <title>The Rosa genome provides new insights in the design of modern roses.</title>
        <authorList>
            <person name="Bendahmane M."/>
        </authorList>
    </citation>
    <scope>NUCLEOTIDE SEQUENCE [LARGE SCALE GENOMIC DNA]</scope>
    <source>
        <strain evidence="3">cv. Old Blush</strain>
    </source>
</reference>
<evidence type="ECO:0000256" key="1">
    <source>
        <dbReference type="SAM" id="SignalP"/>
    </source>
</evidence>
<sequence length="97" mass="10763">MSSPTFIMPLMLSLFLLSLIASIAQAQVPADRTFKLVNEGDDGVNTVEYWACYRMLFQLYARSAVFDEFGYCHALGLGGQPGKSGWLKCHLLVGDRL</sequence>
<evidence type="ECO:0000313" key="2">
    <source>
        <dbReference type="EMBL" id="PRQ31038.1"/>
    </source>
</evidence>
<feature type="signal peptide" evidence="1">
    <location>
        <begin position="1"/>
        <end position="26"/>
    </location>
</feature>
<evidence type="ECO:0000313" key="3">
    <source>
        <dbReference type="Proteomes" id="UP000238479"/>
    </source>
</evidence>
<dbReference type="EMBL" id="PDCK01000043">
    <property type="protein sequence ID" value="PRQ31038.1"/>
    <property type="molecule type" value="Genomic_DNA"/>
</dbReference>
<name>A0A2P6QA29_ROSCH</name>
<dbReference type="Gramene" id="PRQ31038">
    <property type="protein sequence ID" value="PRQ31038"/>
    <property type="gene ID" value="RchiOBHm_Chr5g0031091"/>
</dbReference>
<protein>
    <submittedName>
        <fullName evidence="2">Uncharacterized protein</fullName>
    </submittedName>
</protein>
<organism evidence="2 3">
    <name type="scientific">Rosa chinensis</name>
    <name type="common">China rose</name>
    <dbReference type="NCBI Taxonomy" id="74649"/>
    <lineage>
        <taxon>Eukaryota</taxon>
        <taxon>Viridiplantae</taxon>
        <taxon>Streptophyta</taxon>
        <taxon>Embryophyta</taxon>
        <taxon>Tracheophyta</taxon>
        <taxon>Spermatophyta</taxon>
        <taxon>Magnoliopsida</taxon>
        <taxon>eudicotyledons</taxon>
        <taxon>Gunneridae</taxon>
        <taxon>Pentapetalae</taxon>
        <taxon>rosids</taxon>
        <taxon>fabids</taxon>
        <taxon>Rosales</taxon>
        <taxon>Rosaceae</taxon>
        <taxon>Rosoideae</taxon>
        <taxon>Rosoideae incertae sedis</taxon>
        <taxon>Rosa</taxon>
    </lineage>
</organism>
<feature type="chain" id="PRO_5015195576" evidence="1">
    <location>
        <begin position="27"/>
        <end position="97"/>
    </location>
</feature>
<proteinExistence type="predicted"/>
<dbReference type="AlphaFoldDB" id="A0A2P6QA29"/>
<dbReference type="Proteomes" id="UP000238479">
    <property type="component" value="Chromosome 5"/>
</dbReference>
<comment type="caution">
    <text evidence="2">The sequence shown here is derived from an EMBL/GenBank/DDBJ whole genome shotgun (WGS) entry which is preliminary data.</text>
</comment>
<gene>
    <name evidence="2" type="ORF">RchiOBHm_Chr5g0031091</name>
</gene>
<accession>A0A2P6QA29</accession>
<keyword evidence="3" id="KW-1185">Reference proteome</keyword>